<evidence type="ECO:0000313" key="1">
    <source>
        <dbReference type="EMBL" id="EFQ24224.1"/>
    </source>
</evidence>
<evidence type="ECO:0000313" key="2">
    <source>
        <dbReference type="Proteomes" id="UP000005096"/>
    </source>
</evidence>
<proteinExistence type="predicted"/>
<dbReference type="InterPro" id="IPR043148">
    <property type="entry name" value="TagF_C"/>
</dbReference>
<dbReference type="AlphaFoldDB" id="E3CVW9"/>
<dbReference type="EMBL" id="CM001022">
    <property type="protein sequence ID" value="EFQ24224.1"/>
    <property type="molecule type" value="Genomic_DNA"/>
</dbReference>
<dbReference type="Gene3D" id="3.40.50.12580">
    <property type="match status" value="1"/>
</dbReference>
<gene>
    <name evidence="1" type="ORF">Apau_1808</name>
</gene>
<name>E3CVW9_9BACT</name>
<dbReference type="HOGENOM" id="CLU_579567_0_0_0"/>
<dbReference type="STRING" id="584708.Apau_1808"/>
<protein>
    <recommendedName>
        <fullName evidence="3">Capsule polysaccharide biosynthesis protein</fullName>
    </recommendedName>
</protein>
<accession>E3CVW9</accession>
<organism evidence="1 2">
    <name type="scientific">Aminomonas paucivorans DSM 12260</name>
    <dbReference type="NCBI Taxonomy" id="584708"/>
    <lineage>
        <taxon>Bacteria</taxon>
        <taxon>Thermotogati</taxon>
        <taxon>Synergistota</taxon>
        <taxon>Synergistia</taxon>
        <taxon>Synergistales</taxon>
        <taxon>Synergistaceae</taxon>
        <taxon>Aminomonas</taxon>
    </lineage>
</organism>
<keyword evidence="2" id="KW-1185">Reference proteome</keyword>
<reference evidence="1 2" key="1">
    <citation type="journal article" date="2010" name="Stand. Genomic Sci.">
        <title>Non-contiguous finished genome sequence of Aminomonas paucivorans type strain (GLU-3).</title>
        <authorList>
            <person name="Pitluck S."/>
            <person name="Yasawong M."/>
            <person name="Held B."/>
            <person name="Lapidus A."/>
            <person name="Nolan M."/>
            <person name="Copeland A."/>
            <person name="Lucas S."/>
            <person name="Del Rio T.G."/>
            <person name="Tice H."/>
            <person name="Cheng J.F."/>
            <person name="Chertkov O."/>
            <person name="Goodwin L."/>
            <person name="Tapia R."/>
            <person name="Han C."/>
            <person name="Liolios K."/>
            <person name="Ivanova N."/>
            <person name="Mavromatis K."/>
            <person name="Ovchinnikova G."/>
            <person name="Pati A."/>
            <person name="Chen A."/>
            <person name="Palaniappan K."/>
            <person name="Land M."/>
            <person name="Hauser L."/>
            <person name="Chang Y.J."/>
            <person name="Jeffries C.D."/>
            <person name="Pukall R."/>
            <person name="Spring S."/>
            <person name="Rohde M."/>
            <person name="Sikorski J."/>
            <person name="Goker M."/>
            <person name="Woyke T."/>
            <person name="Bristow J."/>
            <person name="Eisen J.A."/>
            <person name="Markowitz V."/>
            <person name="Hugenholtz P."/>
            <person name="Kyrpides N.C."/>
            <person name="Klenk H.P."/>
        </authorList>
    </citation>
    <scope>NUCLEOTIDE SEQUENCE [LARGE SCALE GENOMIC DNA]</scope>
    <source>
        <strain evidence="1 2">DSM 12260</strain>
    </source>
</reference>
<dbReference type="PaxDb" id="584708-Apau_1808"/>
<dbReference type="eggNOG" id="COG1887">
    <property type="taxonomic scope" value="Bacteria"/>
</dbReference>
<dbReference type="Proteomes" id="UP000005096">
    <property type="component" value="Chromosome"/>
</dbReference>
<sequence length="471" mass="53680">MSLEDLLAVEDDPCLLDYRCPETGILLWPAIRCVFFRFLMEDLLYGAPLVETQNKPPLTKALWTSMKGWGHNRAFRGRGDVLLVASGSGVRQDDGRWFNRLADPFALLFPDRSVLVEDFFDWNWPGARCNQRVLYRFPFLVKALVRERFGGGSARRALARDLVALVRVRAEDLLHWRLDEDRTVFLERMLVRKLAGMSSRQTIYRELLKKLSVRLVLREEGCYGHSAPLFSAARSLGIATAEYQHGVVSKGHYAYMFAASLLKNVEFRWNLPEHFLGYGKWWNEQFNAPLLKHVVGNPYREFALEDRGKSVPDSSRVLVLGDGIETERYLALCRELARVLGASGQVWFRPHPLERSRVRESFPSGRSGDVFLDDHRDIYGALLAASAVVSEVSTGLFDAVGLANKILVWDTPKARFAYPELPFESFTDVNELAEKIRDPNAGRVSLESVDEIWAPNWQENYSSFLEQVGCL</sequence>
<evidence type="ECO:0008006" key="3">
    <source>
        <dbReference type="Google" id="ProtNLM"/>
    </source>
</evidence>